<keyword evidence="2" id="KW-1185">Reference proteome</keyword>
<reference evidence="1" key="1">
    <citation type="submission" date="2021-06" db="EMBL/GenBank/DDBJ databases">
        <authorList>
            <person name="Kallberg Y."/>
            <person name="Tangrot J."/>
            <person name="Rosling A."/>
        </authorList>
    </citation>
    <scope>NUCLEOTIDE SEQUENCE</scope>
    <source>
        <strain evidence="1">CL356</strain>
    </source>
</reference>
<feature type="non-terminal residue" evidence="1">
    <location>
        <position position="59"/>
    </location>
</feature>
<dbReference type="EMBL" id="CAJVPT010023715">
    <property type="protein sequence ID" value="CAG8666895.1"/>
    <property type="molecule type" value="Genomic_DNA"/>
</dbReference>
<gene>
    <name evidence="1" type="ORF">ACOLOM_LOCUS8799</name>
</gene>
<organism evidence="1 2">
    <name type="scientific">Acaulospora colombiana</name>
    <dbReference type="NCBI Taxonomy" id="27376"/>
    <lineage>
        <taxon>Eukaryota</taxon>
        <taxon>Fungi</taxon>
        <taxon>Fungi incertae sedis</taxon>
        <taxon>Mucoromycota</taxon>
        <taxon>Glomeromycotina</taxon>
        <taxon>Glomeromycetes</taxon>
        <taxon>Diversisporales</taxon>
        <taxon>Acaulosporaceae</taxon>
        <taxon>Acaulospora</taxon>
    </lineage>
</organism>
<proteinExistence type="predicted"/>
<name>A0ACA9NNS7_9GLOM</name>
<evidence type="ECO:0000313" key="1">
    <source>
        <dbReference type="EMBL" id="CAG8666895.1"/>
    </source>
</evidence>
<evidence type="ECO:0000313" key="2">
    <source>
        <dbReference type="Proteomes" id="UP000789525"/>
    </source>
</evidence>
<comment type="caution">
    <text evidence="1">The sequence shown here is derived from an EMBL/GenBank/DDBJ whole genome shotgun (WGS) entry which is preliminary data.</text>
</comment>
<sequence>KHLQQAISLAVNESDAAFWKGYIDLHREHYLLECISAESDIELTIEFIQQALKKPGFLE</sequence>
<feature type="non-terminal residue" evidence="1">
    <location>
        <position position="1"/>
    </location>
</feature>
<protein>
    <submittedName>
        <fullName evidence="1">11796_t:CDS:1</fullName>
    </submittedName>
</protein>
<accession>A0ACA9NNS7</accession>
<dbReference type="Proteomes" id="UP000789525">
    <property type="component" value="Unassembled WGS sequence"/>
</dbReference>